<reference evidence="3" key="1">
    <citation type="journal article" date="2019" name="Int. J. Syst. Evol. Microbiol.">
        <title>The Global Catalogue of Microorganisms (GCM) 10K type strain sequencing project: providing services to taxonomists for standard genome sequencing and annotation.</title>
        <authorList>
            <consortium name="The Broad Institute Genomics Platform"/>
            <consortium name="The Broad Institute Genome Sequencing Center for Infectious Disease"/>
            <person name="Wu L."/>
            <person name="Ma J."/>
        </authorList>
    </citation>
    <scope>NUCLEOTIDE SEQUENCE [LARGE SCALE GENOMIC DNA]</scope>
    <source>
        <strain evidence="3">JCM 30346</strain>
    </source>
</reference>
<feature type="domain" description="DUF397" evidence="1">
    <location>
        <begin position="7"/>
        <end position="64"/>
    </location>
</feature>
<accession>A0ABW1NBC5</accession>
<dbReference type="EMBL" id="JBHSRF010000004">
    <property type="protein sequence ID" value="MFC6080351.1"/>
    <property type="molecule type" value="Genomic_DNA"/>
</dbReference>
<name>A0ABW1NBC5_9ACTN</name>
<sequence length="72" mass="7905">MDLSRVSWRKSSWSNANGGQCVEVGVWHRSSARRLFLVRDSRKPYGPVVAVSSSEWGLFVEGVKGRGLGDPG</sequence>
<gene>
    <name evidence="2" type="ORF">ACFP1K_04230</name>
</gene>
<dbReference type="RefSeq" id="WP_380747301.1">
    <property type="nucleotide sequence ID" value="NZ_JBHSRF010000004.1"/>
</dbReference>
<comment type="caution">
    <text evidence="2">The sequence shown here is derived from an EMBL/GenBank/DDBJ whole genome shotgun (WGS) entry which is preliminary data.</text>
</comment>
<evidence type="ECO:0000259" key="1">
    <source>
        <dbReference type="Pfam" id="PF04149"/>
    </source>
</evidence>
<dbReference type="InterPro" id="IPR007278">
    <property type="entry name" value="DUF397"/>
</dbReference>
<evidence type="ECO:0000313" key="2">
    <source>
        <dbReference type="EMBL" id="MFC6080351.1"/>
    </source>
</evidence>
<evidence type="ECO:0000313" key="3">
    <source>
        <dbReference type="Proteomes" id="UP001596137"/>
    </source>
</evidence>
<protein>
    <submittedName>
        <fullName evidence="2">DUF397 domain-containing protein</fullName>
    </submittedName>
</protein>
<organism evidence="2 3">
    <name type="scientific">Sphaerisporangium aureirubrum</name>
    <dbReference type="NCBI Taxonomy" id="1544736"/>
    <lineage>
        <taxon>Bacteria</taxon>
        <taxon>Bacillati</taxon>
        <taxon>Actinomycetota</taxon>
        <taxon>Actinomycetes</taxon>
        <taxon>Streptosporangiales</taxon>
        <taxon>Streptosporangiaceae</taxon>
        <taxon>Sphaerisporangium</taxon>
    </lineage>
</organism>
<dbReference type="Proteomes" id="UP001596137">
    <property type="component" value="Unassembled WGS sequence"/>
</dbReference>
<keyword evidence="3" id="KW-1185">Reference proteome</keyword>
<proteinExistence type="predicted"/>
<dbReference type="Pfam" id="PF04149">
    <property type="entry name" value="DUF397"/>
    <property type="match status" value="1"/>
</dbReference>